<name>A0A7E4VQ71_PANRE</name>
<reference evidence="1" key="1">
    <citation type="journal article" date="2013" name="Genetics">
        <title>The draft genome and transcriptome of Panagrellus redivivus are shaped by the harsh demands of a free-living lifestyle.</title>
        <authorList>
            <person name="Srinivasan J."/>
            <person name="Dillman A.R."/>
            <person name="Macchietto M.G."/>
            <person name="Heikkinen L."/>
            <person name="Lakso M."/>
            <person name="Fracchia K.M."/>
            <person name="Antoshechkin I."/>
            <person name="Mortazavi A."/>
            <person name="Wong G."/>
            <person name="Sternberg P.W."/>
        </authorList>
    </citation>
    <scope>NUCLEOTIDE SEQUENCE [LARGE SCALE GENOMIC DNA]</scope>
    <source>
        <strain evidence="1">MT8872</strain>
    </source>
</reference>
<protein>
    <submittedName>
        <fullName evidence="2">Recep_L_domain domain-containing protein</fullName>
    </submittedName>
</protein>
<dbReference type="AlphaFoldDB" id="A0A7E4VQ71"/>
<organism evidence="1 2">
    <name type="scientific">Panagrellus redivivus</name>
    <name type="common">Microworm</name>
    <dbReference type="NCBI Taxonomy" id="6233"/>
    <lineage>
        <taxon>Eukaryota</taxon>
        <taxon>Metazoa</taxon>
        <taxon>Ecdysozoa</taxon>
        <taxon>Nematoda</taxon>
        <taxon>Chromadorea</taxon>
        <taxon>Rhabditida</taxon>
        <taxon>Tylenchina</taxon>
        <taxon>Panagrolaimomorpha</taxon>
        <taxon>Panagrolaimoidea</taxon>
        <taxon>Panagrolaimidae</taxon>
        <taxon>Panagrellus</taxon>
    </lineage>
</organism>
<dbReference type="WBParaSite" id="Pan_g23692.t1">
    <property type="protein sequence ID" value="Pan_g23692.t1"/>
    <property type="gene ID" value="Pan_g23692"/>
</dbReference>
<reference evidence="2" key="2">
    <citation type="submission" date="2020-10" db="UniProtKB">
        <authorList>
            <consortium name="WormBaseParasite"/>
        </authorList>
    </citation>
    <scope>IDENTIFICATION</scope>
</reference>
<evidence type="ECO:0000313" key="2">
    <source>
        <dbReference type="WBParaSite" id="Pan_g23692.t1"/>
    </source>
</evidence>
<keyword evidence="1" id="KW-1185">Reference proteome</keyword>
<evidence type="ECO:0000313" key="1">
    <source>
        <dbReference type="Proteomes" id="UP000492821"/>
    </source>
</evidence>
<proteinExistence type="predicted"/>
<accession>A0A7E4VQ71</accession>
<dbReference type="Proteomes" id="UP000492821">
    <property type="component" value="Unassembled WGS sequence"/>
</dbReference>
<sequence>MPYPLSKLPYGLRCRLRELATPREAYEFQIAAPNHDGLQPIIERRILGSVCFLIINNTIQHICTTKDGKRYNPTKNVYCDILGDITFQGFTLSTNYEHIYEQFNFVNYAVGFRSCQINLNVMQNVKNKMAGNVHDESRVDFADCTFDTLLDPTKDIPEIFDNAWQIVFANCKVVNKSEKFTLIYRPSKKID</sequence>